<feature type="transmembrane region" description="Helical" evidence="7">
    <location>
        <begin position="458"/>
        <end position="478"/>
    </location>
</feature>
<proteinExistence type="inferred from homology"/>
<feature type="compositionally biased region" description="Basic residues" evidence="6">
    <location>
        <begin position="350"/>
        <end position="361"/>
    </location>
</feature>
<protein>
    <submittedName>
        <fullName evidence="8">Uncharacterized protein</fullName>
    </submittedName>
</protein>
<evidence type="ECO:0000256" key="1">
    <source>
        <dbReference type="ARBA" id="ARBA00004141"/>
    </source>
</evidence>
<dbReference type="Proteomes" id="UP001519460">
    <property type="component" value="Unassembled WGS sequence"/>
</dbReference>
<evidence type="ECO:0000256" key="4">
    <source>
        <dbReference type="ARBA" id="ARBA00022989"/>
    </source>
</evidence>
<feature type="transmembrane region" description="Helical" evidence="7">
    <location>
        <begin position="499"/>
        <end position="521"/>
    </location>
</feature>
<keyword evidence="5 7" id="KW-0472">Membrane</keyword>
<feature type="transmembrane region" description="Helical" evidence="7">
    <location>
        <begin position="432"/>
        <end position="452"/>
    </location>
</feature>
<evidence type="ECO:0000313" key="8">
    <source>
        <dbReference type="EMBL" id="KAK7479812.1"/>
    </source>
</evidence>
<feature type="transmembrane region" description="Helical" evidence="7">
    <location>
        <begin position="145"/>
        <end position="167"/>
    </location>
</feature>
<dbReference type="EMBL" id="JACVVK020000295">
    <property type="protein sequence ID" value="KAK7479812.1"/>
    <property type="molecule type" value="Genomic_DNA"/>
</dbReference>
<reference evidence="8 9" key="1">
    <citation type="journal article" date="2023" name="Sci. Data">
        <title>Genome assembly of the Korean intertidal mud-creeper Batillaria attramentaria.</title>
        <authorList>
            <person name="Patra A.K."/>
            <person name="Ho P.T."/>
            <person name="Jun S."/>
            <person name="Lee S.J."/>
            <person name="Kim Y."/>
            <person name="Won Y.J."/>
        </authorList>
    </citation>
    <scope>NUCLEOTIDE SEQUENCE [LARGE SCALE GENOMIC DNA]</scope>
    <source>
        <strain evidence="8">Wonlab-2016</strain>
    </source>
</reference>
<evidence type="ECO:0000313" key="9">
    <source>
        <dbReference type="Proteomes" id="UP001519460"/>
    </source>
</evidence>
<feature type="transmembrane region" description="Helical" evidence="7">
    <location>
        <begin position="179"/>
        <end position="200"/>
    </location>
</feature>
<keyword evidence="9" id="KW-1185">Reference proteome</keyword>
<dbReference type="PANTHER" id="PTHR12191">
    <property type="entry name" value="SOLUTE CARRIER FAMILY 39"/>
    <property type="match status" value="1"/>
</dbReference>
<sequence>MALSHTQLRVVVNQSMLLTALMCVGCFAYTHAVNNDSSLSRTFLEATEPVSLKKLLSGHESPSLNTSCLDSADSYRNLKSCLKSQCIGVDDVAALYNVPADAPLEGDELSLVAPAVIFGLQQSASCISEGNAMTKHHKKPSTAAVWGYSFLFVTLINLCSLTGILVLPCMKMAIYKTMLMFMVALAVGTLLASGILVLIPEAFELVGREDEESLEYVWKATTVMGGVYLFFITERIMRMVNEWRENTKEKKQFDELVTRASFTSSFTRKTPTNASLKLKDPTTVPVKRASGACSCIEEDDENSVSEKSPMPSTKSSVSEKADYAEDDPINGELVQKPKTHGSVERSETPRRRRLNRRGHSHHHERVAPVAYMIIFGDGLHNFIDGLSIGAAFTDSILVGISVSVAVMCEELPHELGDFAILLNAGMRLKKALAYNFLSSLMCYLGLIIGILLGENTTAHTWIFGLAGGMFLYISLADMMPEMNSAAESEDGQRLGAKKIFLLQNCGLVAGYSIILLIAVFGGQINFE</sequence>
<dbReference type="InterPro" id="IPR050799">
    <property type="entry name" value="ZIP_Transporter"/>
</dbReference>
<evidence type="ECO:0000256" key="7">
    <source>
        <dbReference type="SAM" id="Phobius"/>
    </source>
</evidence>
<comment type="caution">
    <text evidence="8">The sequence shown here is derived from an EMBL/GenBank/DDBJ whole genome shotgun (WGS) entry which is preliminary data.</text>
</comment>
<dbReference type="PANTHER" id="PTHR12191:SF37">
    <property type="entry name" value="ZINC TRANSPORTER FOI"/>
    <property type="match status" value="1"/>
</dbReference>
<dbReference type="Pfam" id="PF02535">
    <property type="entry name" value="Zip"/>
    <property type="match status" value="1"/>
</dbReference>
<feature type="region of interest" description="Disordered" evidence="6">
    <location>
        <begin position="295"/>
        <end position="361"/>
    </location>
</feature>
<organism evidence="8 9">
    <name type="scientific">Batillaria attramentaria</name>
    <dbReference type="NCBI Taxonomy" id="370345"/>
    <lineage>
        <taxon>Eukaryota</taxon>
        <taxon>Metazoa</taxon>
        <taxon>Spiralia</taxon>
        <taxon>Lophotrochozoa</taxon>
        <taxon>Mollusca</taxon>
        <taxon>Gastropoda</taxon>
        <taxon>Caenogastropoda</taxon>
        <taxon>Sorbeoconcha</taxon>
        <taxon>Cerithioidea</taxon>
        <taxon>Batillariidae</taxon>
        <taxon>Batillaria</taxon>
    </lineage>
</organism>
<comment type="similarity">
    <text evidence="2">Belongs to the ZIP transporter (TC 2.A.5) family.</text>
</comment>
<evidence type="ECO:0000256" key="3">
    <source>
        <dbReference type="ARBA" id="ARBA00022692"/>
    </source>
</evidence>
<evidence type="ECO:0000256" key="2">
    <source>
        <dbReference type="ARBA" id="ARBA00006939"/>
    </source>
</evidence>
<keyword evidence="4 7" id="KW-1133">Transmembrane helix</keyword>
<comment type="subcellular location">
    <subcellularLocation>
        <location evidence="1">Membrane</location>
        <topology evidence="1">Multi-pass membrane protein</topology>
    </subcellularLocation>
</comment>
<gene>
    <name evidence="8" type="ORF">BaRGS_00028992</name>
</gene>
<dbReference type="GO" id="GO:0016020">
    <property type="term" value="C:membrane"/>
    <property type="evidence" value="ECO:0007669"/>
    <property type="project" value="UniProtKB-SubCell"/>
</dbReference>
<evidence type="ECO:0000256" key="6">
    <source>
        <dbReference type="SAM" id="MobiDB-lite"/>
    </source>
</evidence>
<dbReference type="AlphaFoldDB" id="A0ABD0JXN8"/>
<dbReference type="InterPro" id="IPR003689">
    <property type="entry name" value="ZIP"/>
</dbReference>
<name>A0ABD0JXN8_9CAEN</name>
<accession>A0ABD0JXN8</accession>
<keyword evidence="3 7" id="KW-0812">Transmembrane</keyword>
<evidence type="ECO:0000256" key="5">
    <source>
        <dbReference type="ARBA" id="ARBA00023136"/>
    </source>
</evidence>